<feature type="domain" description="4Fe-4S ferredoxin-type" evidence="8">
    <location>
        <begin position="224"/>
        <end position="247"/>
    </location>
</feature>
<dbReference type="GO" id="GO:0005886">
    <property type="term" value="C:plasma membrane"/>
    <property type="evidence" value="ECO:0007669"/>
    <property type="project" value="TreeGrafter"/>
</dbReference>
<keyword evidence="7" id="KW-1133">Transmembrane helix</keyword>
<keyword evidence="4" id="KW-0249">Electron transport</keyword>
<sequence>MKIRNFRHIIQDCFAALSNGYISGFVHGKIYTGNTKYLCNPGMNCYSCPGALTSCPIGSLQAVLNSRNYKYSLYAVGFIFIFGSLLGRLTCVFLCPFGFIQDLIYKISFIKKIRSLPAEKFLRKIKYIFLFVMVILLPLTITDKTGLGLPFFCKYICPVGTLEGGIPLILLNKTLQSAALFLFKWKFAILIAILMSSAIVYRPFCRYFCPLGAIYGFFNRFSIYRYKIDKTSCTNCGTCQKKCKFNIEIYKTPNSADCIRCGECIKACPKNCIKIKGLK</sequence>
<dbReference type="Proteomes" id="UP000190395">
    <property type="component" value="Unassembled WGS sequence"/>
</dbReference>
<evidence type="ECO:0000256" key="1">
    <source>
        <dbReference type="ARBA" id="ARBA00022448"/>
    </source>
</evidence>
<dbReference type="PANTHER" id="PTHR30176">
    <property type="entry name" value="FERREDOXIN-TYPE PROTEIN NAPH"/>
    <property type="match status" value="1"/>
</dbReference>
<reference evidence="9 10" key="1">
    <citation type="submission" date="2017-02" db="EMBL/GenBank/DDBJ databases">
        <authorList>
            <person name="Peterson S.W."/>
        </authorList>
    </citation>
    <scope>NUCLEOTIDE SEQUENCE [LARGE SCALE GENOMIC DNA]</scope>
    <source>
        <strain evidence="9 10">ATCC BAA-909</strain>
    </source>
</reference>
<dbReference type="AlphaFoldDB" id="A0A1T4KTL5"/>
<dbReference type="GeneID" id="303366584"/>
<dbReference type="PROSITE" id="PS51379">
    <property type="entry name" value="4FE4S_FER_2"/>
    <property type="match status" value="2"/>
</dbReference>
<evidence type="ECO:0000256" key="6">
    <source>
        <dbReference type="ARBA" id="ARBA00023014"/>
    </source>
</evidence>
<accession>A0A1T4KTL5</accession>
<evidence type="ECO:0000256" key="7">
    <source>
        <dbReference type="SAM" id="Phobius"/>
    </source>
</evidence>
<keyword evidence="5" id="KW-0408">Iron</keyword>
<dbReference type="PANTHER" id="PTHR30176:SF3">
    <property type="entry name" value="FERREDOXIN-TYPE PROTEIN NAPH"/>
    <property type="match status" value="1"/>
</dbReference>
<feature type="transmembrane region" description="Helical" evidence="7">
    <location>
        <begin position="121"/>
        <end position="141"/>
    </location>
</feature>
<evidence type="ECO:0000256" key="4">
    <source>
        <dbReference type="ARBA" id="ARBA00022982"/>
    </source>
</evidence>
<feature type="domain" description="4Fe-4S ferredoxin-type" evidence="8">
    <location>
        <begin position="249"/>
        <end position="278"/>
    </location>
</feature>
<dbReference type="PROSITE" id="PS00198">
    <property type="entry name" value="4FE4S_FER_1"/>
    <property type="match status" value="1"/>
</dbReference>
<keyword evidence="7" id="KW-0472">Membrane</keyword>
<keyword evidence="7" id="KW-0812">Transmembrane</keyword>
<evidence type="ECO:0000256" key="2">
    <source>
        <dbReference type="ARBA" id="ARBA00022485"/>
    </source>
</evidence>
<dbReference type="SUPFAM" id="SSF54862">
    <property type="entry name" value="4Fe-4S ferredoxins"/>
    <property type="match status" value="1"/>
</dbReference>
<dbReference type="Pfam" id="PF12801">
    <property type="entry name" value="Fer4_5"/>
    <property type="match status" value="3"/>
</dbReference>
<feature type="transmembrane region" description="Helical" evidence="7">
    <location>
        <begin position="183"/>
        <end position="201"/>
    </location>
</feature>
<keyword evidence="2" id="KW-0004">4Fe-4S</keyword>
<dbReference type="Pfam" id="PF00037">
    <property type="entry name" value="Fer4"/>
    <property type="match status" value="1"/>
</dbReference>
<dbReference type="EMBL" id="FUXC01000001">
    <property type="protein sequence ID" value="SJZ45772.1"/>
    <property type="molecule type" value="Genomic_DNA"/>
</dbReference>
<gene>
    <name evidence="9" type="ORF">SAMN02745152_00307</name>
</gene>
<name>A0A1T4KTL5_9SPIR</name>
<evidence type="ECO:0000313" key="10">
    <source>
        <dbReference type="Proteomes" id="UP000190395"/>
    </source>
</evidence>
<dbReference type="InterPro" id="IPR017896">
    <property type="entry name" value="4Fe4S_Fe-S-bd"/>
</dbReference>
<dbReference type="STRING" id="225004.SAMN02745152_00307"/>
<keyword evidence="6" id="KW-0411">Iron-sulfur</keyword>
<evidence type="ECO:0000259" key="8">
    <source>
        <dbReference type="PROSITE" id="PS51379"/>
    </source>
</evidence>
<protein>
    <submittedName>
        <fullName evidence="9">4Fe-4S binding domain-containing protein</fullName>
    </submittedName>
</protein>
<dbReference type="GO" id="GO:0051539">
    <property type="term" value="F:4 iron, 4 sulfur cluster binding"/>
    <property type="evidence" value="ECO:0007669"/>
    <property type="project" value="UniProtKB-KW"/>
</dbReference>
<dbReference type="Gene3D" id="3.30.70.20">
    <property type="match status" value="1"/>
</dbReference>
<keyword evidence="10" id="KW-1185">Reference proteome</keyword>
<evidence type="ECO:0000256" key="3">
    <source>
        <dbReference type="ARBA" id="ARBA00022723"/>
    </source>
</evidence>
<keyword evidence="3" id="KW-0479">Metal-binding</keyword>
<dbReference type="InterPro" id="IPR051684">
    <property type="entry name" value="Electron_Trans/Redox"/>
</dbReference>
<dbReference type="GO" id="GO:0046872">
    <property type="term" value="F:metal ion binding"/>
    <property type="evidence" value="ECO:0007669"/>
    <property type="project" value="UniProtKB-KW"/>
</dbReference>
<evidence type="ECO:0000256" key="5">
    <source>
        <dbReference type="ARBA" id="ARBA00023004"/>
    </source>
</evidence>
<dbReference type="RefSeq" id="WP_078930061.1">
    <property type="nucleotide sequence ID" value="NZ_FUXC01000001.1"/>
</dbReference>
<organism evidence="9 10">
    <name type="scientific">Treponema berlinense</name>
    <dbReference type="NCBI Taxonomy" id="225004"/>
    <lineage>
        <taxon>Bacteria</taxon>
        <taxon>Pseudomonadati</taxon>
        <taxon>Spirochaetota</taxon>
        <taxon>Spirochaetia</taxon>
        <taxon>Spirochaetales</taxon>
        <taxon>Treponemataceae</taxon>
        <taxon>Treponema</taxon>
    </lineage>
</organism>
<evidence type="ECO:0000313" key="9">
    <source>
        <dbReference type="EMBL" id="SJZ45772.1"/>
    </source>
</evidence>
<dbReference type="InterPro" id="IPR017900">
    <property type="entry name" value="4Fe4S_Fe_S_CS"/>
</dbReference>
<keyword evidence="1" id="KW-0813">Transport</keyword>
<feature type="transmembrane region" description="Helical" evidence="7">
    <location>
        <begin position="73"/>
        <end position="100"/>
    </location>
</feature>
<proteinExistence type="predicted"/>